<protein>
    <submittedName>
        <fullName evidence="5">V-type ATPase, D subunit</fullName>
    </submittedName>
</protein>
<reference evidence="5 6" key="1">
    <citation type="submission" date="2018-05" db="EMBL/GenBank/DDBJ databases">
        <title>Evolution of GPA BGCs.</title>
        <authorList>
            <person name="Waglechner N."/>
            <person name="Wright G.D."/>
        </authorList>
    </citation>
    <scope>NUCLEOTIDE SEQUENCE [LARGE SCALE GENOMIC DNA]</scope>
    <source>
        <strain evidence="5 6">A82846</strain>
    </source>
</reference>
<dbReference type="InterPro" id="IPR002699">
    <property type="entry name" value="V_ATPase_D"/>
</dbReference>
<evidence type="ECO:0000256" key="2">
    <source>
        <dbReference type="ARBA" id="ARBA00022448"/>
    </source>
</evidence>
<evidence type="ECO:0000256" key="1">
    <source>
        <dbReference type="ARBA" id="ARBA00005850"/>
    </source>
</evidence>
<dbReference type="OrthoDB" id="3481653at2"/>
<dbReference type="Pfam" id="PF01813">
    <property type="entry name" value="ATP-synt_D"/>
    <property type="match status" value="1"/>
</dbReference>
<dbReference type="EMBL" id="QHKI01000013">
    <property type="protein sequence ID" value="RSM85157.1"/>
    <property type="molecule type" value="Genomic_DNA"/>
</dbReference>
<keyword evidence="3" id="KW-0406">Ion transport</keyword>
<evidence type="ECO:0000313" key="6">
    <source>
        <dbReference type="Proteomes" id="UP000287547"/>
    </source>
</evidence>
<dbReference type="AlphaFoldDB" id="A0A428ZAQ1"/>
<keyword evidence="2" id="KW-0813">Transport</keyword>
<evidence type="ECO:0000256" key="4">
    <source>
        <dbReference type="SAM" id="Coils"/>
    </source>
</evidence>
<sequence length="197" mass="21672">MATLRVPPGRAGRLWLRHRLDTAQRGSDLLERKLRILREDLQRLQAQALAARREWQDAVAEAETWLLRADLVAGARSLTLVTNPLADVSVHWTTTMGVYHPAKGTCTVAAVVPAIPGSSALVLAGVVYQRAAAAAVRHAVAEAAVARLTTEVSTTAQRVRALRHRWIPRLAEALARTEFELEELERAEAVRRLRASS</sequence>
<dbReference type="Proteomes" id="UP000287547">
    <property type="component" value="Unassembled WGS sequence"/>
</dbReference>
<keyword evidence="4" id="KW-0175">Coiled coil</keyword>
<comment type="caution">
    <text evidence="5">The sequence shown here is derived from an EMBL/GenBank/DDBJ whole genome shotgun (WGS) entry which is preliminary data.</text>
</comment>
<evidence type="ECO:0000313" key="5">
    <source>
        <dbReference type="EMBL" id="RSM85157.1"/>
    </source>
</evidence>
<organism evidence="5 6">
    <name type="scientific">Kibdelosporangium aridum</name>
    <dbReference type="NCBI Taxonomy" id="2030"/>
    <lineage>
        <taxon>Bacteria</taxon>
        <taxon>Bacillati</taxon>
        <taxon>Actinomycetota</taxon>
        <taxon>Actinomycetes</taxon>
        <taxon>Pseudonocardiales</taxon>
        <taxon>Pseudonocardiaceae</taxon>
        <taxon>Kibdelosporangium</taxon>
    </lineage>
</organism>
<comment type="similarity">
    <text evidence="1">Belongs to the V-ATPase D subunit family.</text>
</comment>
<dbReference type="PANTHER" id="PTHR11671">
    <property type="entry name" value="V-TYPE ATP SYNTHASE SUBUNIT D"/>
    <property type="match status" value="1"/>
</dbReference>
<dbReference type="RefSeq" id="WP_037267514.1">
    <property type="nucleotide sequence ID" value="NZ_QHKI01000013.1"/>
</dbReference>
<accession>A0A428ZAQ1</accession>
<dbReference type="GO" id="GO:0046961">
    <property type="term" value="F:proton-transporting ATPase activity, rotational mechanism"/>
    <property type="evidence" value="ECO:0007669"/>
    <property type="project" value="InterPro"/>
</dbReference>
<gene>
    <name evidence="5" type="ORF">DMH04_17800</name>
</gene>
<evidence type="ECO:0000256" key="3">
    <source>
        <dbReference type="ARBA" id="ARBA00023065"/>
    </source>
</evidence>
<proteinExistence type="inferred from homology"/>
<feature type="coiled-coil region" evidence="4">
    <location>
        <begin position="20"/>
        <end position="61"/>
    </location>
</feature>
<dbReference type="Gene3D" id="1.10.287.3240">
    <property type="match status" value="1"/>
</dbReference>
<name>A0A428ZAQ1_KIBAR</name>